<dbReference type="InterPro" id="IPR006640">
    <property type="entry name" value="SprT-like_domain"/>
</dbReference>
<dbReference type="PANTHER" id="PTHR38773:SF1">
    <property type="entry name" value="PROTEIN SPRT"/>
    <property type="match status" value="1"/>
</dbReference>
<dbReference type="EMBL" id="JAVRIB010000007">
    <property type="protein sequence ID" value="MDT0634901.1"/>
    <property type="molecule type" value="Genomic_DNA"/>
</dbReference>
<name>A0ABU3C019_9GAMM</name>
<evidence type="ECO:0000259" key="1">
    <source>
        <dbReference type="SMART" id="SM00731"/>
    </source>
</evidence>
<evidence type="ECO:0000313" key="2">
    <source>
        <dbReference type="EMBL" id="MDT0634901.1"/>
    </source>
</evidence>
<dbReference type="SMART" id="SM00731">
    <property type="entry name" value="SprT"/>
    <property type="match status" value="1"/>
</dbReference>
<feature type="domain" description="SprT-like" evidence="1">
    <location>
        <begin position="19"/>
        <end position="174"/>
    </location>
</feature>
<dbReference type="Proteomes" id="UP001251857">
    <property type="component" value="Unassembled WGS sequence"/>
</dbReference>
<gene>
    <name evidence="2" type="ORF">RM532_08000</name>
</gene>
<dbReference type="Pfam" id="PF10263">
    <property type="entry name" value="SprT-like"/>
    <property type="match status" value="1"/>
</dbReference>
<evidence type="ECO:0000313" key="3">
    <source>
        <dbReference type="Proteomes" id="UP001251857"/>
    </source>
</evidence>
<dbReference type="RefSeq" id="WP_311652726.1">
    <property type="nucleotide sequence ID" value="NZ_JAVRIB010000007.1"/>
</dbReference>
<organism evidence="2 3">
    <name type="scientific">Spectribacter hydrogenoxidans</name>
    <dbReference type="NCBI Taxonomy" id="3075608"/>
    <lineage>
        <taxon>Bacteria</taxon>
        <taxon>Pseudomonadati</taxon>
        <taxon>Pseudomonadota</taxon>
        <taxon>Gammaproteobacteria</taxon>
        <taxon>Salinisphaerales</taxon>
        <taxon>Salinisphaeraceae</taxon>
        <taxon>Spectribacter</taxon>
    </lineage>
</organism>
<reference evidence="2 3" key="1">
    <citation type="submission" date="2023-09" db="EMBL/GenBank/DDBJ databases">
        <authorList>
            <person name="Rey-Velasco X."/>
        </authorList>
    </citation>
    <scope>NUCLEOTIDE SEQUENCE [LARGE SCALE GENOMIC DNA]</scope>
    <source>
        <strain evidence="2 3">W335</strain>
    </source>
</reference>
<keyword evidence="3" id="KW-1185">Reference proteome</keyword>
<comment type="caution">
    <text evidence="2">The sequence shown here is derived from an EMBL/GenBank/DDBJ whole genome shotgun (WGS) entry which is preliminary data.</text>
</comment>
<sequence>MTQQAAASAIVASETALVDAVAYWVARANSLFDLAVPVPQVRMDLRGRSAGLTVYARRHRQPALIRFNAGLCEQYPAEMLNETVPHEVAHVVTVWRHGFRVKPHGPEWRAIMVCFDRPPTVCHRMDAPSSRAMRYFPYRCCCDEPRYLSAIRHRRAGRGAAYLCRRCGSRLVATGGVPVVSSGRT</sequence>
<protein>
    <submittedName>
        <fullName evidence="2">SprT-like domain-containing protein</fullName>
    </submittedName>
</protein>
<proteinExistence type="predicted"/>
<accession>A0ABU3C019</accession>
<dbReference type="PANTHER" id="PTHR38773">
    <property type="entry name" value="PROTEIN SPRT"/>
    <property type="match status" value="1"/>
</dbReference>